<evidence type="ECO:0000313" key="1">
    <source>
        <dbReference type="EMBL" id="SSX12210.1"/>
    </source>
</evidence>
<dbReference type="VEuPathDB" id="VectorBase:CSON003935"/>
<proteinExistence type="predicted"/>
<dbReference type="AlphaFoldDB" id="A0A336L3W1"/>
<dbReference type="EMBL" id="UFQS01001752">
    <property type="protein sequence ID" value="SSX12210.1"/>
    <property type="molecule type" value="Genomic_DNA"/>
</dbReference>
<sequence length="124" mass="13553">MFFFLLNITIILNETRRYYENLISGSKNGNVLVSSLFVQHSATSAFLCISRLFGLATGIIGSSFSTKAIFLSLFSSGASTVSAKRMLFKAFASFGSSSIVCLCKKQAYGSYLSKTLESFIHIKT</sequence>
<gene>
    <name evidence="1" type="primary">CSON003935</name>
</gene>
<accession>A0A336L3W1</accession>
<name>A0A336L3W1_CULSO</name>
<reference evidence="2" key="2">
    <citation type="submission" date="2018-07" db="EMBL/GenBank/DDBJ databases">
        <authorList>
            <person name="Quirk P.G."/>
            <person name="Krulwich T.A."/>
        </authorList>
    </citation>
    <scope>NUCLEOTIDE SEQUENCE</scope>
</reference>
<protein>
    <submittedName>
        <fullName evidence="1">CSON003935 protein</fullName>
    </submittedName>
</protein>
<organism evidence="1">
    <name type="scientific">Culicoides sonorensis</name>
    <name type="common">Biting midge</name>
    <dbReference type="NCBI Taxonomy" id="179676"/>
    <lineage>
        <taxon>Eukaryota</taxon>
        <taxon>Metazoa</taxon>
        <taxon>Ecdysozoa</taxon>
        <taxon>Arthropoda</taxon>
        <taxon>Hexapoda</taxon>
        <taxon>Insecta</taxon>
        <taxon>Pterygota</taxon>
        <taxon>Neoptera</taxon>
        <taxon>Endopterygota</taxon>
        <taxon>Diptera</taxon>
        <taxon>Nematocera</taxon>
        <taxon>Chironomoidea</taxon>
        <taxon>Ceratopogonidae</taxon>
        <taxon>Ceratopogoninae</taxon>
        <taxon>Culicoides</taxon>
        <taxon>Monoculicoides</taxon>
    </lineage>
</organism>
<reference evidence="1" key="1">
    <citation type="submission" date="2018-04" db="EMBL/GenBank/DDBJ databases">
        <authorList>
            <person name="Go L.Y."/>
            <person name="Mitchell J.A."/>
        </authorList>
    </citation>
    <scope>NUCLEOTIDE SEQUENCE</scope>
    <source>
        <tissue evidence="1">Whole organism</tissue>
    </source>
</reference>
<dbReference type="EMBL" id="UFQT01001752">
    <property type="protein sequence ID" value="SSX31662.1"/>
    <property type="molecule type" value="Genomic_DNA"/>
</dbReference>
<evidence type="ECO:0000313" key="2">
    <source>
        <dbReference type="EMBL" id="SSX31662.1"/>
    </source>
</evidence>